<feature type="domain" description="HTH arsR-type" evidence="3">
    <location>
        <begin position="183"/>
        <end position="276"/>
    </location>
</feature>
<dbReference type="Gene3D" id="3.40.50.2300">
    <property type="match status" value="1"/>
</dbReference>
<dbReference type="PANTHER" id="PTHR43228:SF6">
    <property type="entry name" value="RESPONSE REGULATOR RECEIVER"/>
    <property type="match status" value="1"/>
</dbReference>
<dbReference type="EC" id="3.5.1.44" evidence="4"/>
<accession>A0ABY6I0H1</accession>
<dbReference type="SUPFAM" id="SSF46785">
    <property type="entry name" value="Winged helix' DNA-binding domain"/>
    <property type="match status" value="1"/>
</dbReference>
<dbReference type="InterPro" id="IPR001845">
    <property type="entry name" value="HTH_ArsR_DNA-bd_dom"/>
</dbReference>
<dbReference type="CDD" id="cd00090">
    <property type="entry name" value="HTH_ARSR"/>
    <property type="match status" value="1"/>
</dbReference>
<dbReference type="SMART" id="SM00448">
    <property type="entry name" value="REC"/>
    <property type="match status" value="1"/>
</dbReference>
<keyword evidence="4" id="KW-0378">Hydrolase</keyword>
<dbReference type="InterPro" id="IPR001789">
    <property type="entry name" value="Sig_transdc_resp-reg_receiver"/>
</dbReference>
<evidence type="ECO:0000313" key="5">
    <source>
        <dbReference type="Proteomes" id="UP001208689"/>
    </source>
</evidence>
<feature type="compositionally biased region" description="Polar residues" evidence="1">
    <location>
        <begin position="157"/>
        <end position="175"/>
    </location>
</feature>
<dbReference type="PROSITE" id="PS50110">
    <property type="entry name" value="RESPONSE_REGULATORY"/>
    <property type="match status" value="1"/>
</dbReference>
<name>A0ABY6I0H1_9ARCH</name>
<dbReference type="Proteomes" id="UP001208689">
    <property type="component" value="Chromosome"/>
</dbReference>
<feature type="domain" description="Response regulatory" evidence="2">
    <location>
        <begin position="13"/>
        <end position="128"/>
    </location>
</feature>
<dbReference type="SMART" id="SM00418">
    <property type="entry name" value="HTH_ARSR"/>
    <property type="match status" value="1"/>
</dbReference>
<keyword evidence="5" id="KW-1185">Reference proteome</keyword>
<protein>
    <submittedName>
        <fullName evidence="4">Protein-glutamate methylesterase/protein-glutamine glutaminase</fullName>
        <ecNumber evidence="4">3.5.1.44</ecNumber>
    </submittedName>
</protein>
<dbReference type="InterPro" id="IPR011991">
    <property type="entry name" value="ArsR-like_HTH"/>
</dbReference>
<dbReference type="CDD" id="cd17534">
    <property type="entry name" value="REC_DC-like"/>
    <property type="match status" value="1"/>
</dbReference>
<dbReference type="InterPro" id="IPR052048">
    <property type="entry name" value="ST_Response_Regulator"/>
</dbReference>
<dbReference type="PANTHER" id="PTHR43228">
    <property type="entry name" value="TWO-COMPONENT RESPONSE REGULATOR"/>
    <property type="match status" value="1"/>
</dbReference>
<dbReference type="Pfam" id="PF00072">
    <property type="entry name" value="Response_reg"/>
    <property type="match status" value="1"/>
</dbReference>
<dbReference type="InterPro" id="IPR011006">
    <property type="entry name" value="CheY-like_superfamily"/>
</dbReference>
<dbReference type="PROSITE" id="PS50987">
    <property type="entry name" value="HTH_ARSR_2"/>
    <property type="match status" value="1"/>
</dbReference>
<reference evidence="4" key="1">
    <citation type="submission" date="2022-09" db="EMBL/GenBank/DDBJ databases">
        <title>Actin cytoskeleton and complex cell architecture in an #Asgard archaeon.</title>
        <authorList>
            <person name="Ponce Toledo R.I."/>
            <person name="Schleper C."/>
            <person name="Rodrigues Oliveira T."/>
            <person name="Wollweber F."/>
            <person name="Xu J."/>
            <person name="Rittmann S."/>
            <person name="Klingl A."/>
            <person name="Pilhofer M."/>
        </authorList>
    </citation>
    <scope>NUCLEOTIDE SEQUENCE</scope>
    <source>
        <strain evidence="4">B-35</strain>
    </source>
</reference>
<dbReference type="InterPro" id="IPR036388">
    <property type="entry name" value="WH-like_DNA-bd_sf"/>
</dbReference>
<sequence>MKSNGGKNRLNQKILIVEDEPIPAEDVKEILEAEGYTIIGIVNNGLDAIDVASKQKPDMVLMDINLQGNMTGTEAAVVIQSYFKIPIIFLTAYADKTTLKEAKKANPYGYIIKPYEENEILTTIDIVFNKRQMEQEKEKLFLQEINSVKKELEKAHLNSNSKTQNQENSEENVISSLTTTPDIQENENFLMEMLEEFSNTDRFLILDCLRLKAHSILELEIILQKAQPTLYHHIRRLEQKGLIKGKKNGKITYYSLMEHNFQTFLTSWKAWTQKFTAWFGVE</sequence>
<dbReference type="Gene3D" id="1.10.10.10">
    <property type="entry name" value="Winged helix-like DNA-binding domain superfamily/Winged helix DNA-binding domain"/>
    <property type="match status" value="1"/>
</dbReference>
<dbReference type="GO" id="GO:0050568">
    <property type="term" value="F:protein-glutamine glutaminase activity"/>
    <property type="evidence" value="ECO:0007669"/>
    <property type="project" value="UniProtKB-EC"/>
</dbReference>
<evidence type="ECO:0000313" key="4">
    <source>
        <dbReference type="EMBL" id="UYP48319.1"/>
    </source>
</evidence>
<evidence type="ECO:0000259" key="2">
    <source>
        <dbReference type="PROSITE" id="PS50110"/>
    </source>
</evidence>
<organism evidence="4 5">
    <name type="scientific">Candidatus Lokiarchaeum ossiferum</name>
    <dbReference type="NCBI Taxonomy" id="2951803"/>
    <lineage>
        <taxon>Archaea</taxon>
        <taxon>Promethearchaeati</taxon>
        <taxon>Promethearchaeota</taxon>
        <taxon>Promethearchaeia</taxon>
        <taxon>Promethearchaeales</taxon>
        <taxon>Promethearchaeaceae</taxon>
        <taxon>Candidatus Lokiarchaeum</taxon>
    </lineage>
</organism>
<gene>
    <name evidence="4" type="ORF">NEF87_004604</name>
</gene>
<feature type="region of interest" description="Disordered" evidence="1">
    <location>
        <begin position="156"/>
        <end position="175"/>
    </location>
</feature>
<dbReference type="PRINTS" id="PR00778">
    <property type="entry name" value="HTHARSR"/>
</dbReference>
<evidence type="ECO:0000259" key="3">
    <source>
        <dbReference type="PROSITE" id="PS50987"/>
    </source>
</evidence>
<dbReference type="InterPro" id="IPR036390">
    <property type="entry name" value="WH_DNA-bd_sf"/>
</dbReference>
<dbReference type="Pfam" id="PF01022">
    <property type="entry name" value="HTH_5"/>
    <property type="match status" value="1"/>
</dbReference>
<proteinExistence type="predicted"/>
<evidence type="ECO:0000256" key="1">
    <source>
        <dbReference type="SAM" id="MobiDB-lite"/>
    </source>
</evidence>
<dbReference type="SUPFAM" id="SSF52172">
    <property type="entry name" value="CheY-like"/>
    <property type="match status" value="1"/>
</dbReference>
<dbReference type="EMBL" id="CP104013">
    <property type="protein sequence ID" value="UYP48319.1"/>
    <property type="molecule type" value="Genomic_DNA"/>
</dbReference>